<evidence type="ECO:0000313" key="11">
    <source>
        <dbReference type="Proteomes" id="UP001236014"/>
    </source>
</evidence>
<evidence type="ECO:0000256" key="6">
    <source>
        <dbReference type="ARBA" id="ARBA00023295"/>
    </source>
</evidence>
<evidence type="ECO:0000256" key="7">
    <source>
        <dbReference type="ARBA" id="ARBA00023326"/>
    </source>
</evidence>
<evidence type="ECO:0000256" key="5">
    <source>
        <dbReference type="ARBA" id="ARBA00023277"/>
    </source>
</evidence>
<accession>A0A9Y2N001</accession>
<protein>
    <submittedName>
        <fullName evidence="10">Ricin-type beta-trefoil lectin domain protein</fullName>
    </submittedName>
</protein>
<dbReference type="PANTHER" id="PTHR42061">
    <property type="entry name" value="ENDO-CHITOSANASE"/>
    <property type="match status" value="1"/>
</dbReference>
<evidence type="ECO:0000313" key="10">
    <source>
        <dbReference type="EMBL" id="WIX81609.1"/>
    </source>
</evidence>
<evidence type="ECO:0000259" key="9">
    <source>
        <dbReference type="SMART" id="SM00458"/>
    </source>
</evidence>
<feature type="domain" description="Ricin B lectin" evidence="9">
    <location>
        <begin position="238"/>
        <end position="362"/>
    </location>
</feature>
<keyword evidence="5" id="KW-0119">Carbohydrate metabolism</keyword>
<sequence>MRRFLVALAGCFLLTLSFLSGTSATAAPAAPAAAAPAAAPTAAQLLAKTNSCQQISNGKYSYDEGGAATVPVCQSSGAVFFKADMDIDCDGQRTTQCNESTDCCFYPDTAFHTSTDQPLNAAQLPYIVLPQPTSTWDYRQYGIDGGSVVAVIYNNKVTYAVVGDTGPTSIIGEASYATAVSLGIDPDPSTGGTEGPVTYVVFPNTHVNPIENHDTAVSVGESSASSWVGGGQTDPPTGGVGQITGLGGKCVDVASANSANGTAVQLYDCNGTTAQQWTVGSDGTIRALGKCLDAAGTANGTKAQIWDCTGGAVQRWTRNSTGNLVNAASGKCLDATDNSSANGTRLQIWTCAATANQQWTVS</sequence>
<keyword evidence="7" id="KW-0624">Polysaccharide degradation</keyword>
<dbReference type="SUPFAM" id="SSF50370">
    <property type="entry name" value="Ricin B-like lectins"/>
    <property type="match status" value="1"/>
</dbReference>
<dbReference type="RefSeq" id="WP_285972196.1">
    <property type="nucleotide sequence ID" value="NZ_CP127294.1"/>
</dbReference>
<dbReference type="Gene3D" id="2.80.10.50">
    <property type="match status" value="2"/>
</dbReference>
<evidence type="ECO:0000256" key="4">
    <source>
        <dbReference type="ARBA" id="ARBA00022801"/>
    </source>
</evidence>
<evidence type="ECO:0000256" key="1">
    <source>
        <dbReference type="ARBA" id="ARBA00004613"/>
    </source>
</evidence>
<dbReference type="CDD" id="cd23451">
    <property type="entry name" value="beta-trefoil_Ricin_laminarinase"/>
    <property type="match status" value="1"/>
</dbReference>
<dbReference type="Proteomes" id="UP001236014">
    <property type="component" value="Chromosome"/>
</dbReference>
<dbReference type="PANTHER" id="PTHR42061:SF6">
    <property type="entry name" value="ENDO-CHITOSANASE"/>
    <property type="match status" value="1"/>
</dbReference>
<dbReference type="Pfam" id="PF00652">
    <property type="entry name" value="Ricin_B_lectin"/>
    <property type="match status" value="1"/>
</dbReference>
<feature type="signal peptide" evidence="8">
    <location>
        <begin position="1"/>
        <end position="26"/>
    </location>
</feature>
<name>A0A9Y2N001_9PSEU</name>
<dbReference type="Pfam" id="PF07335">
    <property type="entry name" value="Glyco_hydro_75"/>
    <property type="match status" value="1"/>
</dbReference>
<evidence type="ECO:0000256" key="8">
    <source>
        <dbReference type="SAM" id="SignalP"/>
    </source>
</evidence>
<keyword evidence="4" id="KW-0378">Hydrolase</keyword>
<dbReference type="InterPro" id="IPR000772">
    <property type="entry name" value="Ricin_B_lectin"/>
</dbReference>
<keyword evidence="11" id="KW-1185">Reference proteome</keyword>
<evidence type="ECO:0000256" key="2">
    <source>
        <dbReference type="ARBA" id="ARBA00022525"/>
    </source>
</evidence>
<evidence type="ECO:0000256" key="3">
    <source>
        <dbReference type="ARBA" id="ARBA00022729"/>
    </source>
</evidence>
<dbReference type="GO" id="GO:0016977">
    <property type="term" value="F:chitosanase activity"/>
    <property type="evidence" value="ECO:0007669"/>
    <property type="project" value="InterPro"/>
</dbReference>
<dbReference type="InterPro" id="IPR035992">
    <property type="entry name" value="Ricin_B-like_lectins"/>
</dbReference>
<dbReference type="AlphaFoldDB" id="A0A9Y2N001"/>
<dbReference type="InterPro" id="IPR009939">
    <property type="entry name" value="Chitosanase_fungal"/>
</dbReference>
<comment type="subcellular location">
    <subcellularLocation>
        <location evidence="1">Secreted</location>
    </subcellularLocation>
</comment>
<keyword evidence="2" id="KW-0964">Secreted</keyword>
<keyword evidence="3 8" id="KW-0732">Signal</keyword>
<dbReference type="GO" id="GO:0000272">
    <property type="term" value="P:polysaccharide catabolic process"/>
    <property type="evidence" value="ECO:0007669"/>
    <property type="project" value="UniProtKB-KW"/>
</dbReference>
<gene>
    <name evidence="10" type="ORF">QRX50_13040</name>
</gene>
<dbReference type="KEGG" id="acab:QRX50_13040"/>
<dbReference type="GO" id="GO:0005576">
    <property type="term" value="C:extracellular region"/>
    <property type="evidence" value="ECO:0007669"/>
    <property type="project" value="UniProtKB-SubCell"/>
</dbReference>
<dbReference type="SMART" id="SM00458">
    <property type="entry name" value="RICIN"/>
    <property type="match status" value="1"/>
</dbReference>
<dbReference type="EMBL" id="CP127294">
    <property type="protein sequence ID" value="WIX81609.1"/>
    <property type="molecule type" value="Genomic_DNA"/>
</dbReference>
<organism evidence="10 11">
    <name type="scientific">Amycolatopsis carbonis</name>
    <dbReference type="NCBI Taxonomy" id="715471"/>
    <lineage>
        <taxon>Bacteria</taxon>
        <taxon>Bacillati</taxon>
        <taxon>Actinomycetota</taxon>
        <taxon>Actinomycetes</taxon>
        <taxon>Pseudonocardiales</taxon>
        <taxon>Pseudonocardiaceae</taxon>
        <taxon>Amycolatopsis</taxon>
    </lineage>
</organism>
<keyword evidence="6" id="KW-0326">Glycosidase</keyword>
<feature type="chain" id="PRO_5040721852" evidence="8">
    <location>
        <begin position="27"/>
        <end position="362"/>
    </location>
</feature>
<proteinExistence type="predicted"/>
<reference evidence="10 11" key="1">
    <citation type="submission" date="2023-06" db="EMBL/GenBank/DDBJ databases">
        <authorList>
            <person name="Oyuntsetseg B."/>
            <person name="Kim S.B."/>
        </authorList>
    </citation>
    <scope>NUCLEOTIDE SEQUENCE [LARGE SCALE GENOMIC DNA]</scope>
    <source>
        <strain evidence="10 11">2-15</strain>
    </source>
</reference>
<dbReference type="PROSITE" id="PS50231">
    <property type="entry name" value="RICIN_B_LECTIN"/>
    <property type="match status" value="1"/>
</dbReference>